<evidence type="ECO:0000313" key="2">
    <source>
        <dbReference type="EMBL" id="EGJ51801.1"/>
    </source>
</evidence>
<dbReference type="AlphaFoldDB" id="F3YY25"/>
<feature type="compositionally biased region" description="Basic and acidic residues" evidence="1">
    <location>
        <begin position="236"/>
        <end position="256"/>
    </location>
</feature>
<dbReference type="EMBL" id="CP003221">
    <property type="protein sequence ID" value="EGJ51801.1"/>
    <property type="molecule type" value="Genomic_DNA"/>
</dbReference>
<organism evidence="2 3">
    <name type="scientific">Desulfocurvibacter africanus subsp. africanus str. Walvis Bay</name>
    <dbReference type="NCBI Taxonomy" id="690850"/>
    <lineage>
        <taxon>Bacteria</taxon>
        <taxon>Pseudomonadati</taxon>
        <taxon>Thermodesulfobacteriota</taxon>
        <taxon>Desulfovibrionia</taxon>
        <taxon>Desulfovibrionales</taxon>
        <taxon>Desulfovibrionaceae</taxon>
        <taxon>Desulfocurvibacter</taxon>
    </lineage>
</organism>
<accession>F3YY25</accession>
<protein>
    <submittedName>
        <fullName evidence="2">Uncharacterized protein</fullName>
    </submittedName>
</protein>
<reference evidence="2 3" key="1">
    <citation type="journal article" date="2011" name="J. Bacteriol.">
        <title>Genome sequence of the mercury-methylating and pleomorphic Desulfovibrio africanus Strain Walvis Bay.</title>
        <authorList>
            <person name="Brown S.D."/>
            <person name="Wall J.D."/>
            <person name="Kucken A.M."/>
            <person name="Gilmour C.C."/>
            <person name="Podar M."/>
            <person name="Brandt C.C."/>
            <person name="Teshima H."/>
            <person name="Detter J.C."/>
            <person name="Han C.S."/>
            <person name="Land M.L."/>
            <person name="Lucas S."/>
            <person name="Han J."/>
            <person name="Pennacchio L."/>
            <person name="Nolan M."/>
            <person name="Pitluck S."/>
            <person name="Woyke T."/>
            <person name="Goodwin L."/>
            <person name="Palumbo A.V."/>
            <person name="Elias D.A."/>
        </authorList>
    </citation>
    <scope>NUCLEOTIDE SEQUENCE [LARGE SCALE GENOMIC DNA]</scope>
    <source>
        <strain evidence="2 3">Walvis Bay</strain>
    </source>
</reference>
<dbReference type="RefSeq" id="WP_014261415.1">
    <property type="nucleotide sequence ID" value="NC_016629.1"/>
</dbReference>
<name>F3YY25_DESAF</name>
<feature type="region of interest" description="Disordered" evidence="1">
    <location>
        <begin position="236"/>
        <end position="261"/>
    </location>
</feature>
<dbReference type="eggNOG" id="COG3941">
    <property type="taxonomic scope" value="Bacteria"/>
</dbReference>
<dbReference type="HOGENOM" id="CLU_600944_0_0_7"/>
<sequence>MAENSNLDKESKDLAGFRQEASKLAETMKKTAKASYDWGDTLKRVTGYAEKGAKIGGNLGPAGKLAGAGFGGWTGAVTDLYASPWGKLANQGRISSWDAAGYYFDRDKGAAYLEQMNSSDAVLAEQEKRIKKQMARTVYDEPAYHEGLMETYAARGNLVGADSWLLKDLEMAKRGLTATQAVPEVPEAQSSGGRVNLPNSFDLGMGETDALFEQANQELEVWQQIADDKVMVEEEANARKAELRQQDQDNAKKATESQRQLTDEQLSAIGSTFGQMAGNMKDVSQAFGKHNKEAFALYKAFAISETIISTYESAQKAFTSMSSIPYVGTALGAAAAAAAIAGGMARVQMIRSQEPGGYALGGVSHSPQLAWVSEGPYSHEAHVPLPDGQNIPVRLMGQRKADEPRQTVHNHTYTIQAVDARSFSDLVRRNPAAISEAVQRGVSRGDRGLLSAVGG</sequence>
<gene>
    <name evidence="2" type="ORF">Desaf_3518</name>
</gene>
<evidence type="ECO:0000313" key="3">
    <source>
        <dbReference type="Proteomes" id="UP000007844"/>
    </source>
</evidence>
<dbReference type="KEGG" id="daf:Desaf_3518"/>
<evidence type="ECO:0000256" key="1">
    <source>
        <dbReference type="SAM" id="MobiDB-lite"/>
    </source>
</evidence>
<keyword evidence="3" id="KW-1185">Reference proteome</keyword>
<proteinExistence type="predicted"/>
<dbReference type="Proteomes" id="UP000007844">
    <property type="component" value="Chromosome"/>
</dbReference>
<dbReference type="STRING" id="690850.Desaf_3518"/>